<gene>
    <name evidence="1" type="ordered locus">FSU_1756</name>
</gene>
<dbReference type="InterPro" id="IPR011204">
    <property type="entry name" value="Virulence_RhuM-like"/>
</dbReference>
<evidence type="ECO:0000313" key="2">
    <source>
        <dbReference type="Proteomes" id="UP000000517"/>
    </source>
</evidence>
<organism evidence="1 2">
    <name type="scientific">Fibrobacter succinogenes (strain ATCC 19169 / S85)</name>
    <dbReference type="NCBI Taxonomy" id="59374"/>
    <lineage>
        <taxon>Bacteria</taxon>
        <taxon>Pseudomonadati</taxon>
        <taxon>Fibrobacterota</taxon>
        <taxon>Fibrobacteria</taxon>
        <taxon>Fibrobacterales</taxon>
        <taxon>Fibrobacteraceae</taxon>
        <taxon>Fibrobacter</taxon>
    </lineage>
</organism>
<evidence type="ECO:0008006" key="3">
    <source>
        <dbReference type="Google" id="ProtNLM"/>
    </source>
</evidence>
<reference evidence="2" key="1">
    <citation type="submission" date="2010-08" db="EMBL/GenBank/DDBJ databases">
        <title>Complete sequence of Fibrobacter succinogenes subsp. succinogenes S85.</title>
        <authorList>
            <person name="Durkin A.S."/>
            <person name="Nelson K.E."/>
            <person name="Morrison M."/>
            <person name="Forsberg C.W."/>
            <person name="Wilson D.B."/>
            <person name="Russell J.B."/>
            <person name="Cann I.K.O."/>
            <person name="Mackie R.I."/>
            <person name="White B.A."/>
        </authorList>
    </citation>
    <scope>NUCLEOTIDE SEQUENCE [LARGE SCALE GENOMIC DNA]</scope>
    <source>
        <strain evidence="2">ATCC 19169 / S85</strain>
    </source>
</reference>
<dbReference type="STRING" id="59374.FSU_1756"/>
<dbReference type="PIRSF" id="PIRSF015268">
    <property type="entry name" value="Virulence_RhuM"/>
    <property type="match status" value="1"/>
</dbReference>
<dbReference type="HOGENOM" id="CLU_048266_0_0_0"/>
<dbReference type="AlphaFoldDB" id="D9SB22"/>
<evidence type="ECO:0000313" key="1">
    <source>
        <dbReference type="EMBL" id="ADL25513.1"/>
    </source>
</evidence>
<name>D9SB22_FIBSS</name>
<dbReference type="KEGG" id="fsc:FSU_1756"/>
<sequence length="351" mass="40747">MNIHLVLRCVKDGGDMPNELAKQISYILYSSPEEDVKVMALVKDETIWLTQKAMAELFDCSQDNIGLHLKNVYGSGELEKNRTTEEISVVQKEGSRSVKRNVSFYNLDAIISVGYRVNSAKATKFRIWATGILKEYIKKGFVLDDERLKQGNAVFGKDYFKELLERVRSIRASERRIWQQITDIFAECSIDYDKDSEITKKFFATVQNKFHYAITGRTAAEIVYEEADHKKEHMGLTTWKNSPSGRVLKSDVNIAKNYLSEKQIRQLERTVSGYFDYIEDLIEREIAFNMEQFAASVNEFLEFRRYDILDGNGKVSRNQADEKAFGEYEIFNRTQKIDSDFDKVIRKMKKN</sequence>
<proteinExistence type="predicted"/>
<dbReference type="PANTHER" id="PTHR35810:SF1">
    <property type="entry name" value="CYTOPLASMIC PROTEIN"/>
    <property type="match status" value="1"/>
</dbReference>
<protein>
    <recommendedName>
        <fullName evidence="3">Cell filamentation protein Fic</fullName>
    </recommendedName>
</protein>
<dbReference type="Pfam" id="PF13310">
    <property type="entry name" value="Virulence_RhuM"/>
    <property type="match status" value="1"/>
</dbReference>
<dbReference type="eggNOG" id="COG3943">
    <property type="taxonomic scope" value="Bacteria"/>
</dbReference>
<dbReference type="PATRIC" id="fig|59374.8.peg.1694"/>
<dbReference type="EMBL" id="CP002158">
    <property type="protein sequence ID" value="ADL25513.1"/>
    <property type="molecule type" value="Genomic_DNA"/>
</dbReference>
<dbReference type="PANTHER" id="PTHR35810">
    <property type="entry name" value="CYTOPLASMIC PROTEIN-RELATED"/>
    <property type="match status" value="1"/>
</dbReference>
<accession>D9SB22</accession>
<dbReference type="Proteomes" id="UP000000517">
    <property type="component" value="Chromosome"/>
</dbReference>
<dbReference type="OrthoDB" id="9802752at2"/>